<dbReference type="PANTHER" id="PTHR23054">
    <property type="entry name" value="TERNARY COMPLEX FACTOR MIP1, LEUCINE-ZIPPER-RELATED"/>
    <property type="match status" value="1"/>
</dbReference>
<name>A0A3L6RJ63_PANMI</name>
<sequence>MEDPGLEALKERGLCAETPSSYHQHRHSRSATSTYANVADISPRLSNHIPTTIRNKMLHKRYSLNLPDQLPEHRIITTAERNERTISKSGLRNCVPCPNFELHESVADLAWEIAVLEKEVVRKELHLLSLYRAAFDQYLGVSPRASAQHTQELSRSSSGRSSLANFLSASITEYVPKISCKLSEDILRCISAVYCKLASRPLKEATSETSSTPSLSSASSSFSLKNPVDSWSPRCHYNADTTSDTYGSFDGSNGQYTGMIIFPRIHIDEDKFEYASKMLDTIRTLIKRLEKIDPTKMAHEEQLCFWINIHNALVMHAFMAYGLQEKRMKSTDMILKAAYNVGGHSVNSQIIQNSILGCQSHRPSLWVRTLFTPVKKSGSSIHPYALRHPEPVAHFALSTGAFSDPPVRLYTAKKLHHQLEQARTEFIQANVMVRKQTIFLPKVLHFYAKDAALELPDLIDMVCESMPELQQKEIRQYLRRRIDKCVEWLPYKSSFRYTVHRSLAE</sequence>
<organism evidence="3 4">
    <name type="scientific">Panicum miliaceum</name>
    <name type="common">Proso millet</name>
    <name type="synonym">Broomcorn millet</name>
    <dbReference type="NCBI Taxonomy" id="4540"/>
    <lineage>
        <taxon>Eukaryota</taxon>
        <taxon>Viridiplantae</taxon>
        <taxon>Streptophyta</taxon>
        <taxon>Embryophyta</taxon>
        <taxon>Tracheophyta</taxon>
        <taxon>Spermatophyta</taxon>
        <taxon>Magnoliopsida</taxon>
        <taxon>Liliopsida</taxon>
        <taxon>Poales</taxon>
        <taxon>Poaceae</taxon>
        <taxon>PACMAD clade</taxon>
        <taxon>Panicoideae</taxon>
        <taxon>Panicodae</taxon>
        <taxon>Paniceae</taxon>
        <taxon>Panicinae</taxon>
        <taxon>Panicum</taxon>
        <taxon>Panicum sect. Panicum</taxon>
    </lineage>
</organism>
<comment type="caution">
    <text evidence="3">The sequence shown here is derived from an EMBL/GenBank/DDBJ whole genome shotgun (WGS) entry which is preliminary data.</text>
</comment>
<dbReference type="AlphaFoldDB" id="A0A3L6RJ63"/>
<keyword evidence="4" id="KW-1185">Reference proteome</keyword>
<evidence type="ECO:0000313" key="3">
    <source>
        <dbReference type="EMBL" id="RLN04158.1"/>
    </source>
</evidence>
<reference evidence="4" key="1">
    <citation type="journal article" date="2019" name="Nat. Commun.">
        <title>The genome of broomcorn millet.</title>
        <authorList>
            <person name="Zou C."/>
            <person name="Miki D."/>
            <person name="Li D."/>
            <person name="Tang Q."/>
            <person name="Xiao L."/>
            <person name="Rajput S."/>
            <person name="Deng P."/>
            <person name="Jia W."/>
            <person name="Huang R."/>
            <person name="Zhang M."/>
            <person name="Sun Y."/>
            <person name="Hu J."/>
            <person name="Fu X."/>
            <person name="Schnable P.S."/>
            <person name="Li F."/>
            <person name="Zhang H."/>
            <person name="Feng B."/>
            <person name="Zhu X."/>
            <person name="Liu R."/>
            <person name="Schnable J.C."/>
            <person name="Zhu J.-K."/>
            <person name="Zhang H."/>
        </authorList>
    </citation>
    <scope>NUCLEOTIDE SEQUENCE [LARGE SCALE GENOMIC DNA]</scope>
</reference>
<evidence type="ECO:0000259" key="2">
    <source>
        <dbReference type="Pfam" id="PF04784"/>
    </source>
</evidence>
<feature type="region of interest" description="Disordered" evidence="1">
    <location>
        <begin position="206"/>
        <end position="227"/>
    </location>
</feature>
<dbReference type="Proteomes" id="UP000275267">
    <property type="component" value="Unassembled WGS sequence"/>
</dbReference>
<dbReference type="Pfam" id="PF04784">
    <property type="entry name" value="DUF547"/>
    <property type="match status" value="1"/>
</dbReference>
<dbReference type="EMBL" id="PQIB02000008">
    <property type="protein sequence ID" value="RLN04158.1"/>
    <property type="molecule type" value="Genomic_DNA"/>
</dbReference>
<feature type="domain" description="DUF547" evidence="2">
    <location>
        <begin position="295"/>
        <end position="427"/>
    </location>
</feature>
<proteinExistence type="predicted"/>
<evidence type="ECO:0000313" key="4">
    <source>
        <dbReference type="Proteomes" id="UP000275267"/>
    </source>
</evidence>
<feature type="compositionally biased region" description="Low complexity" evidence="1">
    <location>
        <begin position="207"/>
        <end position="223"/>
    </location>
</feature>
<evidence type="ECO:0000256" key="1">
    <source>
        <dbReference type="SAM" id="MobiDB-lite"/>
    </source>
</evidence>
<dbReference type="OrthoDB" id="418495at2759"/>
<accession>A0A3L6RJ63</accession>
<dbReference type="STRING" id="4540.A0A3L6RJ63"/>
<gene>
    <name evidence="3" type="ORF">C2845_PM13G22410</name>
</gene>
<protein>
    <recommendedName>
        <fullName evidence="2">DUF547 domain-containing protein</fullName>
    </recommendedName>
</protein>
<dbReference type="PANTHER" id="PTHR23054:SF15">
    <property type="entry name" value="OS08G0515700 PROTEIN"/>
    <property type="match status" value="1"/>
</dbReference>
<dbReference type="InterPro" id="IPR006869">
    <property type="entry name" value="DUF547"/>
</dbReference>